<feature type="region of interest" description="Disordered" evidence="1">
    <location>
        <begin position="400"/>
        <end position="422"/>
    </location>
</feature>
<feature type="region of interest" description="Disordered" evidence="1">
    <location>
        <begin position="445"/>
        <end position="655"/>
    </location>
</feature>
<feature type="compositionally biased region" description="Polar residues" evidence="1">
    <location>
        <begin position="486"/>
        <end position="517"/>
    </location>
</feature>
<feature type="compositionally biased region" description="Low complexity" evidence="1">
    <location>
        <begin position="522"/>
        <end position="536"/>
    </location>
</feature>
<name>A0A918E660_9ACTN</name>
<feature type="transmembrane region" description="Helical" evidence="2">
    <location>
        <begin position="123"/>
        <end position="145"/>
    </location>
</feature>
<feature type="region of interest" description="Disordered" evidence="1">
    <location>
        <begin position="325"/>
        <end position="381"/>
    </location>
</feature>
<comment type="caution">
    <text evidence="3">The sequence shown here is derived from an EMBL/GenBank/DDBJ whole genome shotgun (WGS) entry which is preliminary data.</text>
</comment>
<sequence>MGLDLSLVPDVVKPLARPLTGGAFPEADVGGIIAEAGTLENLADLLAEIKAGDAGAVVRMLRGQEWQGAAKEAFEQTFAALGGQAGATGADSGEALLDLLERALRDEAASLREHGVRMQHTEWMIYASLALLGAVIVKLLVWIYVHGPAVLALIREHTLLTQVSIQTMKRLVLMSTLKFAGIMGGLDLGVQAAQQVVGDREAGDFDLASLAMSAGSGALTGALFGGANAALSRLLSRQMVYVASRAELAVRDKIVAIGQSMYGQALLGGAAGTAGAVPALALGGQLDASHLTYAFISGVAGGLDVPASARTSYLPMRAVAQLADPAHPGTAHPASTHADTVHTSTAHPASTHADTVHTSTAHPASTHADTGSPHPAGERAPTRPVAAIGETTLAGEMTLVGAPHADTGPPPASPPPVRAPSDAAGPQMLSNGAIAGEVVRRQDTPLPSGDRAVHIGGDRAVPVGGDRAVQDGTPARAPQNLPVERPQQNLLAERTPTNQSTPATTRAEATSPGQLPRSSLLPATVPAITTATPDDAFGGEGGRERPQQPHTDAQPPREQSALPARPEHRPGPVEPTLNEGNRTGPLVSAAGQGDRTVGAMPAADPGPSGRAADPGPPGKVAEPDSPGRVVDPGLPGRAAEPGSPGMAREAALPAARAPQELAGIAVQERAQPAGAHQVPGGPSPIADPRPRGFAEAAAIVHRWTPDNGSGPDGRRAGPENRIERLLSGPPDGPGTSPRAVPDEVLLAEGRRLTERLPVSGQDDTTARALALMGRSIGGPDQARAIHALANDLGLRLEIDALVDVFNDAQRYGLSPAGATDRAALAGILHRMMVADSHRWTGIRHQLRFSLPDANAVQARTIGLMVTMMGDPVTSTKVRNFTRPMLERYGIRDIRELLPVVRAAHQRGHIPRGTTGSEALLAAMDAFRREDPSLWNGVLLAERHALADTGESTARVLALLDEIAARAEGTVLPLDRLAGEAGQGRSVEQLVRLAEDARAHGADLTRVAGPRELVDLLTTHRTRDPYLWDGLRIAAENGVTRPSDDTARVLSRLAEITGSEAPSRLRVFEPLRRLAGDAGLGYSVERLVDSTAEAQRNGLDLFGPVSRRQVLDALTRDAGPAAPRPPDIPSGLHDLSPSAVRDALRAASREHEAARQALPEGSPVLRRVRSLLTGPDLPAMAERERVASLEARVQAWQRWPDRPEVSFTRDFGAFRGAYDQAVERAVRGEAVIPYMLDDATASLAARDGGRGFGLELEFDLPDSVARQGLEAIARALHEAGLTGDARQHEYHTMKDRGYSSGKNGGLGLWRLEKDGTVAGELVSPILYDEPATWENLRVAVDIIRSHGGTAGLRTGGHVHVGTHDFDHIVENYTSVLNHVGHHLDTLFRLAHNPEAESHRGLKHCRPNQLPAAGYEPIGPVRHRNSGHDSAVNMNAMQGSSKDHLELRLWDGSLDPAVIQSQVKVSLALVEAAFRNATLGDLPNRGRPDPLGTHAELFEDPAQDRTERGSLSFRSLMDEIFWRAADKEQLTALYAATRWMRPQ</sequence>
<dbReference type="Proteomes" id="UP000660745">
    <property type="component" value="Unassembled WGS sequence"/>
</dbReference>
<feature type="compositionally biased region" description="Pro residues" evidence="1">
    <location>
        <begin position="408"/>
        <end position="418"/>
    </location>
</feature>
<evidence type="ECO:0000313" key="4">
    <source>
        <dbReference type="Proteomes" id="UP000660745"/>
    </source>
</evidence>
<evidence type="ECO:0000313" key="3">
    <source>
        <dbReference type="EMBL" id="GGP07599.1"/>
    </source>
</evidence>
<feature type="region of interest" description="Disordered" evidence="1">
    <location>
        <begin position="702"/>
        <end position="739"/>
    </location>
</feature>
<accession>A0A918E660</accession>
<proteinExistence type="predicted"/>
<evidence type="ECO:0000256" key="2">
    <source>
        <dbReference type="SAM" id="Phobius"/>
    </source>
</evidence>
<evidence type="ECO:0000256" key="1">
    <source>
        <dbReference type="SAM" id="MobiDB-lite"/>
    </source>
</evidence>
<feature type="compositionally biased region" description="Basic and acidic residues" evidence="1">
    <location>
        <begin position="712"/>
        <end position="724"/>
    </location>
</feature>
<gene>
    <name evidence="3" type="ORF">GCM10012278_36020</name>
</gene>
<dbReference type="RefSeq" id="WP_189139764.1">
    <property type="nucleotide sequence ID" value="NZ_BMNK01000005.1"/>
</dbReference>
<keyword evidence="2" id="KW-0472">Membrane</keyword>
<dbReference type="EMBL" id="BMNK01000005">
    <property type="protein sequence ID" value="GGP07599.1"/>
    <property type="molecule type" value="Genomic_DNA"/>
</dbReference>
<keyword evidence="4" id="KW-1185">Reference proteome</keyword>
<protein>
    <submittedName>
        <fullName evidence="3">Uncharacterized protein</fullName>
    </submittedName>
</protein>
<feature type="compositionally biased region" description="Polar residues" evidence="1">
    <location>
        <begin position="337"/>
        <end position="369"/>
    </location>
</feature>
<feature type="region of interest" description="Disordered" evidence="1">
    <location>
        <begin position="669"/>
        <end position="690"/>
    </location>
</feature>
<feature type="region of interest" description="Disordered" evidence="1">
    <location>
        <begin position="1482"/>
        <end position="1504"/>
    </location>
</feature>
<reference evidence="3" key="2">
    <citation type="submission" date="2020-09" db="EMBL/GenBank/DDBJ databases">
        <authorList>
            <person name="Sun Q."/>
            <person name="Zhou Y."/>
        </authorList>
    </citation>
    <scope>NUCLEOTIDE SEQUENCE</scope>
    <source>
        <strain evidence="3">CGMCC 4.7430</strain>
    </source>
</reference>
<organism evidence="3 4">
    <name type="scientific">Nonomuraea glycinis</name>
    <dbReference type="NCBI Taxonomy" id="2047744"/>
    <lineage>
        <taxon>Bacteria</taxon>
        <taxon>Bacillati</taxon>
        <taxon>Actinomycetota</taxon>
        <taxon>Actinomycetes</taxon>
        <taxon>Streptosporangiales</taxon>
        <taxon>Streptosporangiaceae</taxon>
        <taxon>Nonomuraea</taxon>
    </lineage>
</organism>
<keyword evidence="2" id="KW-1133">Transmembrane helix</keyword>
<keyword evidence="2" id="KW-0812">Transmembrane</keyword>
<reference evidence="3" key="1">
    <citation type="journal article" date="2014" name="Int. J. Syst. Evol. Microbiol.">
        <title>Complete genome sequence of Corynebacterium casei LMG S-19264T (=DSM 44701T), isolated from a smear-ripened cheese.</title>
        <authorList>
            <consortium name="US DOE Joint Genome Institute (JGI-PGF)"/>
            <person name="Walter F."/>
            <person name="Albersmeier A."/>
            <person name="Kalinowski J."/>
            <person name="Ruckert C."/>
        </authorList>
    </citation>
    <scope>NUCLEOTIDE SEQUENCE</scope>
    <source>
        <strain evidence="3">CGMCC 4.7430</strain>
    </source>
</reference>